<dbReference type="Gene3D" id="2.60.120.620">
    <property type="entry name" value="q2cbj1_9rhob like domain"/>
    <property type="match status" value="1"/>
</dbReference>
<gene>
    <name evidence="2" type="ORF">OSTQU699_LOCUS6837</name>
</gene>
<accession>A0A8S1J6F9</accession>
<keyword evidence="3" id="KW-1185">Reference proteome</keyword>
<reference evidence="2" key="1">
    <citation type="submission" date="2020-12" db="EMBL/GenBank/DDBJ databases">
        <authorList>
            <person name="Iha C."/>
        </authorList>
    </citation>
    <scope>NUCLEOTIDE SEQUENCE</scope>
</reference>
<comment type="cofactor">
    <cofactor evidence="1">
        <name>Fe cation</name>
        <dbReference type="ChEBI" id="CHEBI:24875"/>
    </cofactor>
</comment>
<evidence type="ECO:0000256" key="1">
    <source>
        <dbReference type="ARBA" id="ARBA00001962"/>
    </source>
</evidence>
<dbReference type="EMBL" id="CAJHUC010001549">
    <property type="protein sequence ID" value="CAD7701478.1"/>
    <property type="molecule type" value="Genomic_DNA"/>
</dbReference>
<sequence>MGSGGLQTPSWKAIRDGLRGDGFAIVDNFLDGADLLALRQECEAVVEATLARLRCPYSNGDQVARVSGCIFQPVRPDCDGVHGLGGYLQARKAWPCSTRVAELLLGGKMRELVKHCLGTGGFVFNDQYIVKPPSSQLTAFKWHRDSDQLCASEVDYQPYISVWCALDNMTEGNGALTLLPGSAVSWQSDAASARPEMDARLCSNMPDSTALDRQVVANISAGSLVVLSDTVLHRSGPNLSSFSRRAWMPQFSSKPILCKATGCPIAHAVPLEALQEPGNVNHDS</sequence>
<dbReference type="Pfam" id="PF05721">
    <property type="entry name" value="PhyH"/>
    <property type="match status" value="1"/>
</dbReference>
<dbReference type="PANTHER" id="PTHR20883">
    <property type="entry name" value="PHYTANOYL-COA DIOXYGENASE DOMAIN CONTAINING 1"/>
    <property type="match status" value="1"/>
</dbReference>
<protein>
    <recommendedName>
        <fullName evidence="4">Phytanoyl-CoA dioxygenase</fullName>
    </recommendedName>
</protein>
<dbReference type="PANTHER" id="PTHR20883:SF46">
    <property type="entry name" value="PHYTANOYL-COA HYDROXYLASE"/>
    <property type="match status" value="1"/>
</dbReference>
<proteinExistence type="predicted"/>
<dbReference type="AlphaFoldDB" id="A0A8S1J6F9"/>
<dbReference type="Proteomes" id="UP000708148">
    <property type="component" value="Unassembled WGS sequence"/>
</dbReference>
<evidence type="ECO:0000313" key="2">
    <source>
        <dbReference type="EMBL" id="CAD7701478.1"/>
    </source>
</evidence>
<evidence type="ECO:0000313" key="3">
    <source>
        <dbReference type="Proteomes" id="UP000708148"/>
    </source>
</evidence>
<name>A0A8S1J6F9_9CHLO</name>
<evidence type="ECO:0008006" key="4">
    <source>
        <dbReference type="Google" id="ProtNLM"/>
    </source>
</evidence>
<comment type="caution">
    <text evidence="2">The sequence shown here is derived from an EMBL/GenBank/DDBJ whole genome shotgun (WGS) entry which is preliminary data.</text>
</comment>
<organism evidence="2 3">
    <name type="scientific">Ostreobium quekettii</name>
    <dbReference type="NCBI Taxonomy" id="121088"/>
    <lineage>
        <taxon>Eukaryota</taxon>
        <taxon>Viridiplantae</taxon>
        <taxon>Chlorophyta</taxon>
        <taxon>core chlorophytes</taxon>
        <taxon>Ulvophyceae</taxon>
        <taxon>TCBD clade</taxon>
        <taxon>Bryopsidales</taxon>
        <taxon>Ostreobineae</taxon>
        <taxon>Ostreobiaceae</taxon>
        <taxon>Ostreobium</taxon>
    </lineage>
</organism>
<dbReference type="SUPFAM" id="SSF51197">
    <property type="entry name" value="Clavaminate synthase-like"/>
    <property type="match status" value="1"/>
</dbReference>
<dbReference type="InterPro" id="IPR008775">
    <property type="entry name" value="Phytyl_CoA_dOase-like"/>
</dbReference>
<dbReference type="OrthoDB" id="565629at2759"/>